<accession>A0ABD3IYG8</accession>
<gene>
    <name evidence="1" type="ORF">ACJRO7_005083</name>
</gene>
<evidence type="ECO:0000313" key="2">
    <source>
        <dbReference type="Proteomes" id="UP001634007"/>
    </source>
</evidence>
<name>A0ABD3IYG8_EUCGL</name>
<protein>
    <submittedName>
        <fullName evidence="1">Uncharacterized protein</fullName>
    </submittedName>
</protein>
<sequence>MSTSSDKPSMSRKEPVISDAPVVPGKSLKGLIFAFRPSLPCEVEFLIMAHQGSGRRSPVTTPGSSQQPRIAAGVIVVGPELRPCSSVSFSSHYKSLRPRFTFNLPHSFDRRLMEDRSRSRDCLEIGVPCQGRRHLLQQRFSFMSLSPIAPMCTAPFFNRFRVVPTISASGQIKLEV</sequence>
<dbReference type="EMBL" id="JBJKBG010000010">
    <property type="protein sequence ID" value="KAL3720197.1"/>
    <property type="molecule type" value="Genomic_DNA"/>
</dbReference>
<dbReference type="AlphaFoldDB" id="A0ABD3IYG8"/>
<reference evidence="1 2" key="1">
    <citation type="submission" date="2024-11" db="EMBL/GenBank/DDBJ databases">
        <title>Chromosome-level genome assembly of Eucalyptus globulus Labill. provides insights into its genome evolution.</title>
        <authorList>
            <person name="Li X."/>
        </authorList>
    </citation>
    <scope>NUCLEOTIDE SEQUENCE [LARGE SCALE GENOMIC DNA]</scope>
    <source>
        <strain evidence="1">CL2024</strain>
        <tissue evidence="1">Fresh tender leaves</tissue>
    </source>
</reference>
<organism evidence="1 2">
    <name type="scientific">Eucalyptus globulus</name>
    <name type="common">Tasmanian blue gum</name>
    <dbReference type="NCBI Taxonomy" id="34317"/>
    <lineage>
        <taxon>Eukaryota</taxon>
        <taxon>Viridiplantae</taxon>
        <taxon>Streptophyta</taxon>
        <taxon>Embryophyta</taxon>
        <taxon>Tracheophyta</taxon>
        <taxon>Spermatophyta</taxon>
        <taxon>Magnoliopsida</taxon>
        <taxon>eudicotyledons</taxon>
        <taxon>Gunneridae</taxon>
        <taxon>Pentapetalae</taxon>
        <taxon>rosids</taxon>
        <taxon>malvids</taxon>
        <taxon>Myrtales</taxon>
        <taxon>Myrtaceae</taxon>
        <taxon>Myrtoideae</taxon>
        <taxon>Eucalypteae</taxon>
        <taxon>Eucalyptus</taxon>
    </lineage>
</organism>
<dbReference type="Proteomes" id="UP001634007">
    <property type="component" value="Unassembled WGS sequence"/>
</dbReference>
<proteinExistence type="predicted"/>
<comment type="caution">
    <text evidence="1">The sequence shown here is derived from an EMBL/GenBank/DDBJ whole genome shotgun (WGS) entry which is preliminary data.</text>
</comment>
<evidence type="ECO:0000313" key="1">
    <source>
        <dbReference type="EMBL" id="KAL3720197.1"/>
    </source>
</evidence>
<keyword evidence="2" id="KW-1185">Reference proteome</keyword>